<evidence type="ECO:0000256" key="1">
    <source>
        <dbReference type="SAM" id="Phobius"/>
    </source>
</evidence>
<keyword evidence="1" id="KW-0812">Transmembrane</keyword>
<evidence type="ECO:0000313" key="3">
    <source>
        <dbReference type="Proteomes" id="UP000556084"/>
    </source>
</evidence>
<organism evidence="2 3">
    <name type="scientific">Streptomyces olivoverticillatus</name>
    <dbReference type="NCBI Taxonomy" id="66427"/>
    <lineage>
        <taxon>Bacteria</taxon>
        <taxon>Bacillati</taxon>
        <taxon>Actinomycetota</taxon>
        <taxon>Actinomycetes</taxon>
        <taxon>Kitasatosporales</taxon>
        <taxon>Streptomycetaceae</taxon>
        <taxon>Streptomyces</taxon>
    </lineage>
</organism>
<accession>A0A7W7PK66</accession>
<keyword evidence="1" id="KW-1133">Transmembrane helix</keyword>
<dbReference type="AlphaFoldDB" id="A0A7W7PK66"/>
<sequence>MLIKVRRAPESRKDRWSAVAFAVVGLALAVGAYVLLLVSVPARHVQERDFTKAHICPAAGRAATSPDCIRSVTATVKDVKADHSRRTTHYWLSLTEGDGTVLRVKMNDMSYPVVDIARKGDQVTAWSWRKQIRFVELNGERQYTDADPRGTYHLPAAIGTALPSLALYAFWCAYWLARRSGASPKRAPWQTSVWGVAALFVAGIGALGGFSRDSTAATLRYTAIGAAPVLLVATAVAVWNVLRDRRTKSDGIEVEPLVPAEEEIFGGVILGDVPYSVEGFNVIVAGPDGLASTPDPTANIARRPVPPTLEVVRVRPSYRSDPVQAVPGSHVAECRDGETTVLIVVDSKNLPWVLGALQASRPAAPKEPAPAE</sequence>
<keyword evidence="3" id="KW-1185">Reference proteome</keyword>
<reference evidence="2 3" key="1">
    <citation type="submission" date="2020-08" db="EMBL/GenBank/DDBJ databases">
        <title>Genomic Encyclopedia of Type Strains, Phase III (KMG-III): the genomes of soil and plant-associated and newly described type strains.</title>
        <authorList>
            <person name="Whitman W."/>
        </authorList>
    </citation>
    <scope>NUCLEOTIDE SEQUENCE [LARGE SCALE GENOMIC DNA]</scope>
    <source>
        <strain evidence="2 3">CECT 3266</strain>
    </source>
</reference>
<dbReference type="RefSeq" id="WP_184346545.1">
    <property type="nucleotide sequence ID" value="NZ_JACHJH010000001.1"/>
</dbReference>
<feature type="transmembrane region" description="Helical" evidence="1">
    <location>
        <begin position="16"/>
        <end position="38"/>
    </location>
</feature>
<comment type="caution">
    <text evidence="2">The sequence shown here is derived from an EMBL/GenBank/DDBJ whole genome shotgun (WGS) entry which is preliminary data.</text>
</comment>
<protein>
    <recommendedName>
        <fullName evidence="4">DUF3592 domain-containing protein</fullName>
    </recommendedName>
</protein>
<feature type="transmembrane region" description="Helical" evidence="1">
    <location>
        <begin position="156"/>
        <end position="177"/>
    </location>
</feature>
<name>A0A7W7PK66_9ACTN</name>
<feature type="transmembrane region" description="Helical" evidence="1">
    <location>
        <begin position="222"/>
        <end position="242"/>
    </location>
</feature>
<proteinExistence type="predicted"/>
<evidence type="ECO:0008006" key="4">
    <source>
        <dbReference type="Google" id="ProtNLM"/>
    </source>
</evidence>
<gene>
    <name evidence="2" type="ORF">FHS39_001068</name>
</gene>
<evidence type="ECO:0000313" key="2">
    <source>
        <dbReference type="EMBL" id="MBB4892068.1"/>
    </source>
</evidence>
<dbReference type="EMBL" id="JACHJH010000001">
    <property type="protein sequence ID" value="MBB4892068.1"/>
    <property type="molecule type" value="Genomic_DNA"/>
</dbReference>
<dbReference type="Proteomes" id="UP000556084">
    <property type="component" value="Unassembled WGS sequence"/>
</dbReference>
<keyword evidence="1" id="KW-0472">Membrane</keyword>
<feature type="transmembrane region" description="Helical" evidence="1">
    <location>
        <begin position="189"/>
        <end position="210"/>
    </location>
</feature>